<organism evidence="1 2">
    <name type="scientific">Saccharolobus shibatae</name>
    <dbReference type="NCBI Taxonomy" id="2286"/>
    <lineage>
        <taxon>Archaea</taxon>
        <taxon>Thermoproteota</taxon>
        <taxon>Thermoprotei</taxon>
        <taxon>Sulfolobales</taxon>
        <taxon>Sulfolobaceae</taxon>
        <taxon>Saccharolobus</taxon>
    </lineage>
</organism>
<dbReference type="AlphaFoldDB" id="A0A8F5BVI7"/>
<sequence>MLKNRRESLRKNDTEKKAGYQVIYSRSILKMRKNYVMA</sequence>
<evidence type="ECO:0000313" key="2">
    <source>
        <dbReference type="Proteomes" id="UP000693941"/>
    </source>
</evidence>
<dbReference type="Proteomes" id="UP000693941">
    <property type="component" value="Chromosome"/>
</dbReference>
<protein>
    <submittedName>
        <fullName evidence="1">Uncharacterized protein</fullName>
    </submittedName>
</protein>
<reference evidence="1" key="1">
    <citation type="journal article" date="2021" name="Environ. Microbiol.">
        <title>New insights into the diversity and evolution of the archaeal mobilome from three complete genomes of Saccharolobus shibatae.</title>
        <authorList>
            <person name="Medvedeva S."/>
            <person name="Brandt D."/>
            <person name="Cvirkaite-Krupovic V."/>
            <person name="Liu Y."/>
            <person name="Severinov K."/>
            <person name="Ishino S."/>
            <person name="Ishino Y."/>
            <person name="Prangishvili D."/>
            <person name="Kalinowski J."/>
            <person name="Krupovic M."/>
        </authorList>
    </citation>
    <scope>NUCLEOTIDE SEQUENCE</scope>
    <source>
        <strain evidence="1">BEU9</strain>
    </source>
</reference>
<name>A0A8F5BVI7_9CREN</name>
<accession>A0A8F5BVI7</accession>
<dbReference type="EMBL" id="CP077715">
    <property type="protein sequence ID" value="QXJ32109.1"/>
    <property type="molecule type" value="Genomic_DNA"/>
</dbReference>
<gene>
    <name evidence="1" type="ORF">J5U21_01760</name>
</gene>
<proteinExistence type="predicted"/>
<evidence type="ECO:0000313" key="1">
    <source>
        <dbReference type="EMBL" id="QXJ32109.1"/>
    </source>
</evidence>